<reference evidence="2 3" key="1">
    <citation type="submission" date="2018-03" db="EMBL/GenBank/DDBJ databases">
        <title>Draft genome sequence of the plant growth promoting rhizobacterium Pseudomonas protegens strain BNJ-SS-45 isolated from wheat (Triticum aestivum) rhizosphere.</title>
        <authorList>
            <person name="Bajpai A."/>
            <person name="Shende K."/>
            <person name="Meena N."/>
            <person name="Upadhyayula S.R."/>
            <person name="Suravajhala P."/>
            <person name="Medicherla K.M."/>
            <person name="Johri B.N."/>
        </authorList>
    </citation>
    <scope>NUCLEOTIDE SEQUENCE [LARGE SCALE GENOMIC DNA]</scope>
    <source>
        <strain evidence="2 3">BNJ-SS-45</strain>
    </source>
</reference>
<sequence>MSDFPVIRTPRLILRELCPADVPALFAIHSDAEAMQWFGTDPITDDRQAEQLLALFAGWRSLPNPGVRWGIERQSDPGLLGTCGLFKWNRQWRSCAIGFELAKPAQGQGLMSEALHAAVGWGFEQMALNRIEAQVHPQNLASLRLLERLGFVREGLSRQAGYWLGAHHDLVQYGLLRADWSSPAPLAAHVV</sequence>
<dbReference type="PANTHER" id="PTHR43792">
    <property type="entry name" value="GNAT FAMILY, PUTATIVE (AFU_ORTHOLOGUE AFUA_3G00765)-RELATED-RELATED"/>
    <property type="match status" value="1"/>
</dbReference>
<feature type="domain" description="N-acetyltransferase" evidence="1">
    <location>
        <begin position="12"/>
        <end position="178"/>
    </location>
</feature>
<dbReference type="InterPro" id="IPR051531">
    <property type="entry name" value="N-acetyltransferase"/>
</dbReference>
<dbReference type="Pfam" id="PF13302">
    <property type="entry name" value="Acetyltransf_3"/>
    <property type="match status" value="1"/>
</dbReference>
<name>A0A2T6GR73_9PSED</name>
<evidence type="ECO:0000259" key="1">
    <source>
        <dbReference type="PROSITE" id="PS51186"/>
    </source>
</evidence>
<dbReference type="SUPFAM" id="SSF55729">
    <property type="entry name" value="Acyl-CoA N-acyltransferases (Nat)"/>
    <property type="match status" value="1"/>
</dbReference>
<comment type="caution">
    <text evidence="2">The sequence shown here is derived from an EMBL/GenBank/DDBJ whole genome shotgun (WGS) entry which is preliminary data.</text>
</comment>
<organism evidence="2 3">
    <name type="scientific">Pseudomonas protegens</name>
    <dbReference type="NCBI Taxonomy" id="380021"/>
    <lineage>
        <taxon>Bacteria</taxon>
        <taxon>Pseudomonadati</taxon>
        <taxon>Pseudomonadota</taxon>
        <taxon>Gammaproteobacteria</taxon>
        <taxon>Pseudomonadales</taxon>
        <taxon>Pseudomonadaceae</taxon>
        <taxon>Pseudomonas</taxon>
    </lineage>
</organism>
<gene>
    <name evidence="2" type="ORF">C5U62_01255</name>
</gene>
<dbReference type="InterPro" id="IPR000182">
    <property type="entry name" value="GNAT_dom"/>
</dbReference>
<evidence type="ECO:0000313" key="3">
    <source>
        <dbReference type="Proteomes" id="UP000244178"/>
    </source>
</evidence>
<accession>A0A2T6GR73</accession>
<dbReference type="InterPro" id="IPR016181">
    <property type="entry name" value="Acyl_CoA_acyltransferase"/>
</dbReference>
<dbReference type="AlphaFoldDB" id="A0A2T6GR73"/>
<protein>
    <submittedName>
        <fullName evidence="2">GNAT family N-acetyltransferase</fullName>
    </submittedName>
</protein>
<proteinExistence type="predicted"/>
<dbReference type="Gene3D" id="3.40.630.30">
    <property type="match status" value="1"/>
</dbReference>
<dbReference type="EMBL" id="PYJM01000001">
    <property type="protein sequence ID" value="PUA46640.1"/>
    <property type="molecule type" value="Genomic_DNA"/>
</dbReference>
<evidence type="ECO:0000313" key="2">
    <source>
        <dbReference type="EMBL" id="PUA46640.1"/>
    </source>
</evidence>
<dbReference type="PANTHER" id="PTHR43792:SF9">
    <property type="entry name" value="RIBOSOMAL-PROTEIN-ALANINE ACETYLTRANSFERASE"/>
    <property type="match status" value="1"/>
</dbReference>
<dbReference type="Proteomes" id="UP000244178">
    <property type="component" value="Unassembled WGS sequence"/>
</dbReference>
<dbReference type="PROSITE" id="PS51186">
    <property type="entry name" value="GNAT"/>
    <property type="match status" value="1"/>
</dbReference>
<dbReference type="GO" id="GO:0005737">
    <property type="term" value="C:cytoplasm"/>
    <property type="evidence" value="ECO:0007669"/>
    <property type="project" value="TreeGrafter"/>
</dbReference>
<dbReference type="GO" id="GO:0008999">
    <property type="term" value="F:protein-N-terminal-alanine acetyltransferase activity"/>
    <property type="evidence" value="ECO:0007669"/>
    <property type="project" value="TreeGrafter"/>
</dbReference>
<keyword evidence="2" id="KW-0808">Transferase</keyword>
<dbReference type="RefSeq" id="WP_108542929.1">
    <property type="nucleotide sequence ID" value="NZ_PYJM01000001.1"/>
</dbReference>